<keyword evidence="1" id="KW-0540">Nuclease</keyword>
<organism evidence="3 4">
    <name type="scientific">Xylanibacter caecicola</name>
    <dbReference type="NCBI Taxonomy" id="2736294"/>
    <lineage>
        <taxon>Bacteria</taxon>
        <taxon>Pseudomonadati</taxon>
        <taxon>Bacteroidota</taxon>
        <taxon>Bacteroidia</taxon>
        <taxon>Bacteroidales</taxon>
        <taxon>Prevotellaceae</taxon>
        <taxon>Xylanibacter</taxon>
    </lineage>
</organism>
<dbReference type="Proteomes" id="UP000820977">
    <property type="component" value="Unassembled WGS sequence"/>
</dbReference>
<dbReference type="PIRSF" id="PIRSF016080">
    <property type="entry name" value="Restrict_endonuc_II_DpmII"/>
    <property type="match status" value="1"/>
</dbReference>
<gene>
    <name evidence="3" type="ORF">HPS54_08975</name>
</gene>
<name>A0ABX2B5H3_9BACT</name>
<comment type="caution">
    <text evidence="3">The sequence shown here is derived from an EMBL/GenBank/DDBJ whole genome shotgun (WGS) entry which is preliminary data.</text>
</comment>
<dbReference type="Pfam" id="PF04556">
    <property type="entry name" value="DpnII"/>
    <property type="match status" value="1"/>
</dbReference>
<dbReference type="InterPro" id="IPR011335">
    <property type="entry name" value="Restrct_endonuc-II-like"/>
</dbReference>
<dbReference type="EC" id="3.1.21.4" evidence="1"/>
<keyword evidence="4" id="KW-1185">Reference proteome</keyword>
<keyword evidence="1" id="KW-0378">Hydrolase</keyword>
<evidence type="ECO:0000256" key="1">
    <source>
        <dbReference type="PIRNR" id="PIRNR016080"/>
    </source>
</evidence>
<proteinExistence type="inferred from homology"/>
<dbReference type="SUPFAM" id="SSF52980">
    <property type="entry name" value="Restriction endonuclease-like"/>
    <property type="match status" value="1"/>
</dbReference>
<comment type="catalytic activity">
    <reaction evidence="1">
        <text>Endonucleolytic cleavage of DNA to give specific double-stranded fragments with terminal 5'-phosphates.</text>
        <dbReference type="EC" id="3.1.21.4"/>
    </reaction>
</comment>
<comment type="similarity">
    <text evidence="1">Belongs to the DpnII type II restriction endonuclease family.</text>
</comment>
<reference evidence="3 4" key="1">
    <citation type="submission" date="2020-05" db="EMBL/GenBank/DDBJ databases">
        <title>Distinct polysaccharide utilization as determinants for interspecies competition between intestinal Prevotella spp.</title>
        <authorList>
            <person name="Galvez E.J.C."/>
            <person name="Iljazovic A."/>
            <person name="Strowig T."/>
        </authorList>
    </citation>
    <scope>NUCLEOTIDE SEQUENCE [LARGE SCALE GENOMIC DNA]</scope>
    <source>
        <strain evidence="3 4">PCHR</strain>
    </source>
</reference>
<dbReference type="InterPro" id="IPR007637">
    <property type="entry name" value="Restrct_endonuc_II_DpnII-like"/>
</dbReference>
<feature type="domain" description="Restriction endonuclease type II DpnII-like" evidence="2">
    <location>
        <begin position="8"/>
        <end position="274"/>
    </location>
</feature>
<dbReference type="GO" id="GO:0004519">
    <property type="term" value="F:endonuclease activity"/>
    <property type="evidence" value="ECO:0007669"/>
    <property type="project" value="UniProtKB-KW"/>
</dbReference>
<evidence type="ECO:0000313" key="3">
    <source>
        <dbReference type="EMBL" id="NPE25642.1"/>
    </source>
</evidence>
<dbReference type="EMBL" id="JABKKJ010000015">
    <property type="protein sequence ID" value="NPE25642.1"/>
    <property type="molecule type" value="Genomic_DNA"/>
</dbReference>
<dbReference type="RefSeq" id="WP_172345108.1">
    <property type="nucleotide sequence ID" value="NZ_CASYYZ010000096.1"/>
</dbReference>
<protein>
    <recommendedName>
        <fullName evidence="1">Type-2 restriction enzyme</fullName>
        <ecNumber evidence="1">3.1.21.4</ecNumber>
    </recommendedName>
</protein>
<keyword evidence="1 3" id="KW-0255">Endonuclease</keyword>
<keyword evidence="1" id="KW-0680">Restriction system</keyword>
<accession>A0ABX2B5H3</accession>
<evidence type="ECO:0000313" key="4">
    <source>
        <dbReference type="Proteomes" id="UP000820977"/>
    </source>
</evidence>
<dbReference type="InterPro" id="IPR021191">
    <property type="entry name" value="Restrct_endonuc_II_DpnII"/>
</dbReference>
<comment type="function">
    <text evidence="1">A P subtype restriction enzyme that recognizes the double-stranded unmethylated sequence 5'-GATC-3'.</text>
</comment>
<sequence length="280" mass="32071">MNIHTEEQFNTFLSQLSETNATLGFWTNFEKIKRNVAGIEIKLNTLNYLLGKQDLKKAVIELWNNDKSVFDVLQILIACRKRDRKKVINADAEFVYLEQYMETLDGVLEFITATGLARIFQDKNVKNLVDYVFGVEVGLDSNARKNRSGDAMEDTVELVINGAGLNYRKEVKSKEWSEITNALGTDEKRFDFVIYTDAKVYLMEVNFYSGGGSKLNETARSFSEIGPKINAVPGFEFVWVTDGKGWEKAKNKLQEAFYTIPRVYNLTTLKDFMEELKINV</sequence>
<evidence type="ECO:0000259" key="2">
    <source>
        <dbReference type="Pfam" id="PF04556"/>
    </source>
</evidence>